<evidence type="ECO:0000313" key="3">
    <source>
        <dbReference type="Proteomes" id="UP000596661"/>
    </source>
</evidence>
<sequence>MLQGASAAIGVGSPSINSSSNSTKIGFDVVLGMQWLQTLGPCIHDHKRIDHGVLLGMLTEYYDVFVEPKGLPPYREVDHRIHLQLGSTPVNVHPYRALNGITIKDRFPIPTIDELLDELGTTAGVQADPSKITAMVQWPQPQSMKQLHGFLSLTGYYRLFVQHYTTIAASLTELLKKDNFQW</sequence>
<feature type="region of interest" description="Disordered" evidence="1">
    <location>
        <begin position="1"/>
        <end position="20"/>
    </location>
</feature>
<dbReference type="Proteomes" id="UP000596661">
    <property type="component" value="Chromosome 1"/>
</dbReference>
<evidence type="ECO:0000313" key="2">
    <source>
        <dbReference type="EnsemblPlants" id="cds.evm.model.01.2061"/>
    </source>
</evidence>
<dbReference type="InterPro" id="IPR043502">
    <property type="entry name" value="DNA/RNA_pol_sf"/>
</dbReference>
<dbReference type="InterPro" id="IPR043128">
    <property type="entry name" value="Rev_trsase/Diguanyl_cyclase"/>
</dbReference>
<evidence type="ECO:0000256" key="1">
    <source>
        <dbReference type="SAM" id="MobiDB-lite"/>
    </source>
</evidence>
<dbReference type="AlphaFoldDB" id="A0A803NJK2"/>
<proteinExistence type="predicted"/>
<reference evidence="2" key="2">
    <citation type="submission" date="2021-03" db="UniProtKB">
        <authorList>
            <consortium name="EnsemblPlants"/>
        </authorList>
    </citation>
    <scope>IDENTIFICATION</scope>
</reference>
<reference evidence="2" key="1">
    <citation type="submission" date="2018-11" db="EMBL/GenBank/DDBJ databases">
        <authorList>
            <person name="Grassa J C."/>
        </authorList>
    </citation>
    <scope>NUCLEOTIDE SEQUENCE [LARGE SCALE GENOMIC DNA]</scope>
</reference>
<dbReference type="EMBL" id="UZAU01000056">
    <property type="status" value="NOT_ANNOTATED_CDS"/>
    <property type="molecule type" value="Genomic_DNA"/>
</dbReference>
<keyword evidence="3" id="KW-1185">Reference proteome</keyword>
<dbReference type="InterPro" id="IPR050951">
    <property type="entry name" value="Retrovirus_Pol_polyprotein"/>
</dbReference>
<dbReference type="Gramene" id="evm.model.01.2061">
    <property type="protein sequence ID" value="cds.evm.model.01.2061"/>
    <property type="gene ID" value="evm.TU.01.2061"/>
</dbReference>
<name>A0A803NJK2_CANSA</name>
<dbReference type="SUPFAM" id="SSF56672">
    <property type="entry name" value="DNA/RNA polymerases"/>
    <property type="match status" value="1"/>
</dbReference>
<dbReference type="EnsemblPlants" id="evm.model.01.2061">
    <property type="protein sequence ID" value="cds.evm.model.01.2061"/>
    <property type="gene ID" value="evm.TU.01.2061"/>
</dbReference>
<organism evidence="2 3">
    <name type="scientific">Cannabis sativa</name>
    <name type="common">Hemp</name>
    <name type="synonym">Marijuana</name>
    <dbReference type="NCBI Taxonomy" id="3483"/>
    <lineage>
        <taxon>Eukaryota</taxon>
        <taxon>Viridiplantae</taxon>
        <taxon>Streptophyta</taxon>
        <taxon>Embryophyta</taxon>
        <taxon>Tracheophyta</taxon>
        <taxon>Spermatophyta</taxon>
        <taxon>Magnoliopsida</taxon>
        <taxon>eudicotyledons</taxon>
        <taxon>Gunneridae</taxon>
        <taxon>Pentapetalae</taxon>
        <taxon>rosids</taxon>
        <taxon>fabids</taxon>
        <taxon>Rosales</taxon>
        <taxon>Cannabaceae</taxon>
        <taxon>Cannabis</taxon>
    </lineage>
</organism>
<dbReference type="PANTHER" id="PTHR37984:SF5">
    <property type="entry name" value="PROTEIN NYNRIN-LIKE"/>
    <property type="match status" value="1"/>
</dbReference>
<protein>
    <submittedName>
        <fullName evidence="2">Uncharacterized protein</fullName>
    </submittedName>
</protein>
<dbReference type="Gene3D" id="3.30.70.270">
    <property type="match status" value="2"/>
</dbReference>
<dbReference type="PANTHER" id="PTHR37984">
    <property type="entry name" value="PROTEIN CBG26694"/>
    <property type="match status" value="1"/>
</dbReference>
<accession>A0A803NJK2</accession>